<accession>A0AAV3Q8N8</accession>
<organism evidence="2 3">
    <name type="scientific">Lithospermum erythrorhizon</name>
    <name type="common">Purple gromwell</name>
    <name type="synonym">Lithospermum officinale var. erythrorhizon</name>
    <dbReference type="NCBI Taxonomy" id="34254"/>
    <lineage>
        <taxon>Eukaryota</taxon>
        <taxon>Viridiplantae</taxon>
        <taxon>Streptophyta</taxon>
        <taxon>Embryophyta</taxon>
        <taxon>Tracheophyta</taxon>
        <taxon>Spermatophyta</taxon>
        <taxon>Magnoliopsida</taxon>
        <taxon>eudicotyledons</taxon>
        <taxon>Gunneridae</taxon>
        <taxon>Pentapetalae</taxon>
        <taxon>asterids</taxon>
        <taxon>lamiids</taxon>
        <taxon>Boraginales</taxon>
        <taxon>Boraginaceae</taxon>
        <taxon>Boraginoideae</taxon>
        <taxon>Lithospermeae</taxon>
        <taxon>Lithospermum</taxon>
    </lineage>
</organism>
<reference evidence="2 3" key="1">
    <citation type="submission" date="2024-01" db="EMBL/GenBank/DDBJ databases">
        <title>The complete chloroplast genome sequence of Lithospermum erythrorhizon: insights into the phylogenetic relationship among Boraginaceae species and the maternal lineages of purple gromwells.</title>
        <authorList>
            <person name="Okada T."/>
            <person name="Watanabe K."/>
        </authorList>
    </citation>
    <scope>NUCLEOTIDE SEQUENCE [LARGE SCALE GENOMIC DNA]</scope>
</reference>
<dbReference type="Proteomes" id="UP001454036">
    <property type="component" value="Unassembled WGS sequence"/>
</dbReference>
<sequence>MRMYEEVSSSLRYPMKFLKRFGMEGKIRPQYVGPFEILENIGNLAYRDALPPRLSRVQDVFHVSMLRKYVYDPDHVIDYTPLDLREDLTYREIPLKIIDQNEEVLCHRSIRYVKVQWRNHTEREET</sequence>
<keyword evidence="3" id="KW-1185">Reference proteome</keyword>
<proteinExistence type="predicted"/>
<evidence type="ECO:0000313" key="2">
    <source>
        <dbReference type="EMBL" id="GAA0158577.1"/>
    </source>
</evidence>
<dbReference type="InterPro" id="IPR056924">
    <property type="entry name" value="SH3_Tf2-1"/>
</dbReference>
<dbReference type="AlphaFoldDB" id="A0AAV3Q8N8"/>
<comment type="caution">
    <text evidence="2">The sequence shown here is derived from an EMBL/GenBank/DDBJ whole genome shotgun (WGS) entry which is preliminary data.</text>
</comment>
<feature type="domain" description="Tf2-1-like SH3-like" evidence="1">
    <location>
        <begin position="19"/>
        <end position="70"/>
    </location>
</feature>
<protein>
    <recommendedName>
        <fullName evidence="1">Tf2-1-like SH3-like domain-containing protein</fullName>
    </recommendedName>
</protein>
<dbReference type="Pfam" id="PF24626">
    <property type="entry name" value="SH3_Tf2-1"/>
    <property type="match status" value="1"/>
</dbReference>
<evidence type="ECO:0000313" key="3">
    <source>
        <dbReference type="Proteomes" id="UP001454036"/>
    </source>
</evidence>
<evidence type="ECO:0000259" key="1">
    <source>
        <dbReference type="Pfam" id="PF24626"/>
    </source>
</evidence>
<gene>
    <name evidence="2" type="ORF">LIER_15562</name>
</gene>
<dbReference type="PANTHER" id="PTHR46148:SF60">
    <property type="entry name" value="CHROMO DOMAIN-CONTAINING PROTEIN"/>
    <property type="match status" value="1"/>
</dbReference>
<dbReference type="PANTHER" id="PTHR46148">
    <property type="entry name" value="CHROMO DOMAIN-CONTAINING PROTEIN"/>
    <property type="match status" value="1"/>
</dbReference>
<dbReference type="EMBL" id="BAABME010003382">
    <property type="protein sequence ID" value="GAA0158577.1"/>
    <property type="molecule type" value="Genomic_DNA"/>
</dbReference>
<name>A0AAV3Q8N8_LITER</name>